<dbReference type="InterPro" id="IPR016193">
    <property type="entry name" value="Cytidine_deaminase-like"/>
</dbReference>
<evidence type="ECO:0000256" key="6">
    <source>
        <dbReference type="PIRSR" id="PIRSR006019-1"/>
    </source>
</evidence>
<dbReference type="PANTHER" id="PTHR11086">
    <property type="entry name" value="DEOXYCYTIDYLATE DEAMINASE-RELATED"/>
    <property type="match status" value="1"/>
</dbReference>
<dbReference type="Pfam" id="PF00383">
    <property type="entry name" value="dCMP_cyt_deam_1"/>
    <property type="match status" value="1"/>
</dbReference>
<feature type="active site" description="Proton donor" evidence="6">
    <location>
        <position position="80"/>
    </location>
</feature>
<dbReference type="GO" id="GO:0008270">
    <property type="term" value="F:zinc ion binding"/>
    <property type="evidence" value="ECO:0007669"/>
    <property type="project" value="InterPro"/>
</dbReference>
<protein>
    <submittedName>
        <fullName evidence="9">Cytidine deaminase</fullName>
    </submittedName>
</protein>
<feature type="binding site" evidence="7">
    <location>
        <position position="109"/>
    </location>
    <ligand>
        <name>Zn(2+)</name>
        <dbReference type="ChEBI" id="CHEBI:29105"/>
        <note>catalytic</note>
    </ligand>
</feature>
<dbReference type="SUPFAM" id="SSF53927">
    <property type="entry name" value="Cytidine deaminase-like"/>
    <property type="match status" value="1"/>
</dbReference>
<dbReference type="InterPro" id="IPR035105">
    <property type="entry name" value="Deoxycytidylate_deaminase_dom"/>
</dbReference>
<dbReference type="InterPro" id="IPR015517">
    <property type="entry name" value="dCMP_deaminase-rel"/>
</dbReference>
<dbReference type="AlphaFoldDB" id="A0A6V8MMI2"/>
<dbReference type="InterPro" id="IPR016192">
    <property type="entry name" value="APOBEC/CMP_deaminase_Zn-bd"/>
</dbReference>
<dbReference type="EMBL" id="BLXX01000012">
    <property type="protein sequence ID" value="GFO61226.1"/>
    <property type="molecule type" value="Genomic_DNA"/>
</dbReference>
<comment type="cofactor">
    <cofactor evidence="1 7">
        <name>Zn(2+)</name>
        <dbReference type="ChEBI" id="CHEBI:29105"/>
    </cofactor>
</comment>
<keyword evidence="4" id="KW-0378">Hydrolase</keyword>
<dbReference type="InterPro" id="IPR016473">
    <property type="entry name" value="dCMP_deaminase"/>
</dbReference>
<evidence type="ECO:0000256" key="7">
    <source>
        <dbReference type="PIRSR" id="PIRSR006019-2"/>
    </source>
</evidence>
<keyword evidence="5 7" id="KW-0862">Zinc</keyword>
<organism evidence="9 10">
    <name type="scientific">Geomonas silvestris</name>
    <dbReference type="NCBI Taxonomy" id="2740184"/>
    <lineage>
        <taxon>Bacteria</taxon>
        <taxon>Pseudomonadati</taxon>
        <taxon>Thermodesulfobacteriota</taxon>
        <taxon>Desulfuromonadia</taxon>
        <taxon>Geobacterales</taxon>
        <taxon>Geobacteraceae</taxon>
        <taxon>Geomonas</taxon>
    </lineage>
</organism>
<proteinExistence type="inferred from homology"/>
<evidence type="ECO:0000259" key="8">
    <source>
        <dbReference type="PROSITE" id="PS51747"/>
    </source>
</evidence>
<accession>A0A6V8MMI2</accession>
<dbReference type="Proteomes" id="UP000556026">
    <property type="component" value="Unassembled WGS sequence"/>
</dbReference>
<dbReference type="PROSITE" id="PS51747">
    <property type="entry name" value="CYT_DCMP_DEAMINASES_2"/>
    <property type="match status" value="1"/>
</dbReference>
<evidence type="ECO:0000313" key="9">
    <source>
        <dbReference type="EMBL" id="GFO61226.1"/>
    </source>
</evidence>
<evidence type="ECO:0000313" key="10">
    <source>
        <dbReference type="Proteomes" id="UP000556026"/>
    </source>
</evidence>
<evidence type="ECO:0000256" key="1">
    <source>
        <dbReference type="ARBA" id="ARBA00001947"/>
    </source>
</evidence>
<dbReference type="CDD" id="cd01286">
    <property type="entry name" value="deoxycytidylate_deaminase"/>
    <property type="match status" value="1"/>
</dbReference>
<feature type="binding site" evidence="7">
    <location>
        <position position="106"/>
    </location>
    <ligand>
        <name>Zn(2+)</name>
        <dbReference type="ChEBI" id="CHEBI:29105"/>
        <note>catalytic</note>
    </ligand>
</feature>
<dbReference type="PROSITE" id="PS00903">
    <property type="entry name" value="CYT_DCMP_DEAMINASES_1"/>
    <property type="match status" value="1"/>
</dbReference>
<dbReference type="GO" id="GO:0004132">
    <property type="term" value="F:dCMP deaminase activity"/>
    <property type="evidence" value="ECO:0007669"/>
    <property type="project" value="InterPro"/>
</dbReference>
<feature type="binding site" evidence="7">
    <location>
        <position position="78"/>
    </location>
    <ligand>
        <name>Zn(2+)</name>
        <dbReference type="ChEBI" id="CHEBI:29105"/>
        <note>catalytic</note>
    </ligand>
</feature>
<comment type="caution">
    <text evidence="9">The sequence shown here is derived from an EMBL/GenBank/DDBJ whole genome shotgun (WGS) entry which is preliminary data.</text>
</comment>
<dbReference type="PANTHER" id="PTHR11086:SF18">
    <property type="entry name" value="DEOXYCYTIDYLATE DEAMINASE"/>
    <property type="match status" value="1"/>
</dbReference>
<feature type="domain" description="CMP/dCMP-type deaminase" evidence="8">
    <location>
        <begin position="5"/>
        <end position="143"/>
    </location>
</feature>
<evidence type="ECO:0000256" key="4">
    <source>
        <dbReference type="ARBA" id="ARBA00022801"/>
    </source>
</evidence>
<dbReference type="InterPro" id="IPR002125">
    <property type="entry name" value="CMP_dCMP_dom"/>
</dbReference>
<keyword evidence="3 7" id="KW-0479">Metal-binding</keyword>
<sequence>MSRPSWDEYFIEITRLVAKRSTCLRRQVGAVIVKDKNILATGYNGSPAGTAHCLDIGCLREKLNIPSGERHELCRGLHAEQNAIIQAAKHGTVIEGATLYCNTMPCIICSKMVINAGIKRVVYLAGYPDQLAEEMIRESGVLVEKLEVAEGGGVK</sequence>
<keyword evidence="10" id="KW-1185">Reference proteome</keyword>
<name>A0A6V8MMI2_9BACT</name>
<dbReference type="GO" id="GO:0006220">
    <property type="term" value="P:pyrimidine nucleotide metabolic process"/>
    <property type="evidence" value="ECO:0007669"/>
    <property type="project" value="InterPro"/>
</dbReference>
<evidence type="ECO:0000256" key="3">
    <source>
        <dbReference type="ARBA" id="ARBA00022723"/>
    </source>
</evidence>
<gene>
    <name evidence="9" type="ORF">GMST_35510</name>
</gene>
<dbReference type="PIRSF" id="PIRSF006019">
    <property type="entry name" value="dCMP_deaminase"/>
    <property type="match status" value="1"/>
</dbReference>
<comment type="similarity">
    <text evidence="2">Belongs to the cytidine and deoxycytidylate deaminase family.</text>
</comment>
<dbReference type="RefSeq" id="WP_183356019.1">
    <property type="nucleotide sequence ID" value="NZ_BLXX01000012.1"/>
</dbReference>
<dbReference type="GO" id="GO:0005737">
    <property type="term" value="C:cytoplasm"/>
    <property type="evidence" value="ECO:0007669"/>
    <property type="project" value="TreeGrafter"/>
</dbReference>
<reference evidence="10" key="1">
    <citation type="submission" date="2020-06" db="EMBL/GenBank/DDBJ databases">
        <title>Draft genomic sequence of Geomonas sp. Red330.</title>
        <authorList>
            <person name="Itoh H."/>
            <person name="Zhenxing X."/>
            <person name="Ushijima N."/>
            <person name="Masuda Y."/>
            <person name="Shiratori Y."/>
            <person name="Senoo K."/>
        </authorList>
    </citation>
    <scope>NUCLEOTIDE SEQUENCE [LARGE SCALE GENOMIC DNA]</scope>
    <source>
        <strain evidence="10">Red330</strain>
    </source>
</reference>
<evidence type="ECO:0000256" key="5">
    <source>
        <dbReference type="ARBA" id="ARBA00022833"/>
    </source>
</evidence>
<dbReference type="Gene3D" id="3.40.140.10">
    <property type="entry name" value="Cytidine Deaminase, domain 2"/>
    <property type="match status" value="1"/>
</dbReference>
<evidence type="ECO:0000256" key="2">
    <source>
        <dbReference type="ARBA" id="ARBA00006576"/>
    </source>
</evidence>